<proteinExistence type="predicted"/>
<protein>
    <recommendedName>
        <fullName evidence="2">NB-ARC domain-containing protein</fullName>
    </recommendedName>
</protein>
<comment type="caution">
    <text evidence="3">The sequence shown here is derived from an EMBL/GenBank/DDBJ whole genome shotgun (WGS) entry which is preliminary data.</text>
</comment>
<dbReference type="PANTHER" id="PTHR46082">
    <property type="entry name" value="ATP/GTP-BINDING PROTEIN-RELATED"/>
    <property type="match status" value="1"/>
</dbReference>
<keyword evidence="4" id="KW-1185">Reference proteome</keyword>
<dbReference type="Proteomes" id="UP000605986">
    <property type="component" value="Unassembled WGS sequence"/>
</dbReference>
<evidence type="ECO:0000313" key="4">
    <source>
        <dbReference type="Proteomes" id="UP000605986"/>
    </source>
</evidence>
<organism evidence="3 4">
    <name type="scientific">Fusarium austroafricanum</name>
    <dbReference type="NCBI Taxonomy" id="2364996"/>
    <lineage>
        <taxon>Eukaryota</taxon>
        <taxon>Fungi</taxon>
        <taxon>Dikarya</taxon>
        <taxon>Ascomycota</taxon>
        <taxon>Pezizomycotina</taxon>
        <taxon>Sordariomycetes</taxon>
        <taxon>Hypocreomycetidae</taxon>
        <taxon>Hypocreales</taxon>
        <taxon>Nectriaceae</taxon>
        <taxon>Fusarium</taxon>
        <taxon>Fusarium concolor species complex</taxon>
    </lineage>
</organism>
<dbReference type="OrthoDB" id="1658288at2759"/>
<dbReference type="GO" id="GO:0043531">
    <property type="term" value="F:ADP binding"/>
    <property type="evidence" value="ECO:0007669"/>
    <property type="project" value="InterPro"/>
</dbReference>
<sequence>MFRASRGTGSEGRQEAAAVAEPRGTKHSAKATEPIHTEDTSIIDSEHECETRFEKESDYESDTDGEEAIFELVRGCLMLFSSLARQAGLPNVPEQPDATAGQHFNEVTEFIADMDRSFNIWIDYTGALAANVDRSLDARLQDCKEIKGIVVELLQMLVRNLEYLAKAGTLDAKNQTNNVPEQGVVDSVGHTIEELHFIARVIRKSSVRSENYNLSLTSGRNDDQNFERYAFQLVRCTFPKARRSLCKQIGRSIALRRKRLLHNSLHEQKLKTRRATLSQFKTDRSQTAPDHQSIHRHEPQPISSLIPRPLPRDVMVPSNSVDTRSYLNVKLARRGLQARPALSNVSKGSSVRLSTRKYPSKPNFPLGATDCAYHALVQFDDIEGFMEHMNDYGSHPRRPMPSSLQLDTLCRTRQKVLIRDDVYTCPLCDCIPDTLKPVIQTDEYKTILYQLHRHIASHIKDLAVLSIPTLTALTPNETVENTSNVSGEEERHRLLKNEEEASYPSGYDEDIRLISLSEDGNQEEQPILDVPETQPAHWREIGFVEWYEKDEAGAGTLEADCDVVLQDFMRASFFASTSSVPNNENGLRSDERIQLHLPESTSLAHDSLSQPVFQVPFSKNNLFVGRDDVLTRLHRLLFQEGCRKAALVGLGGIGKTQIALQLAYWVKEERKHYSVFWVPALSRASFEQACMQIIDACGIPTTSDSNALESVRQHLSSKSAGKWLIVVDNADDMQTTIGSKGADNGLYRSLPQSDQGRILFTTRDRKVAVLVAGPNIIEVPAMGRDEARSYFKKVLTQEIPSSDEQIIDHFLTLLEHLPLAITQAAAYMNENQISLKEYLQLFENTDRDKVELLSAEFQDDTRYEQSQYPVATTWFISFNQIRKFDELALRILIFLAFIEPKAVPQSMLPEGKSKQQLTRAIGTLCGYRFLDRRGSSRVFDMHSLVHMAIRSWVLENDLEKEQSQAVIARLREIFPIDDWENRGLWRQYLPHAIKLFRCPEDGWNDERCELGYWVGRCLHVDGRVTEAVKLLKHVVAIREITLAEDHPSRLASQHELARVYQSNGQIQEAVRLLEHVVAVEGITLAESHPDRLASQRALAGVYQPNGQTKKAVDILEHVVAVEAETLAADNPSRQLSKDLLQHCYERLEVSSTVESDASDLNENM</sequence>
<dbReference type="AlphaFoldDB" id="A0A8H4NQG5"/>
<feature type="region of interest" description="Disordered" evidence="1">
    <location>
        <begin position="280"/>
        <end position="311"/>
    </location>
</feature>
<dbReference type="InterPro" id="IPR011990">
    <property type="entry name" value="TPR-like_helical_dom_sf"/>
</dbReference>
<feature type="compositionally biased region" description="Polar residues" evidence="1">
    <location>
        <begin position="280"/>
        <end position="290"/>
    </location>
</feature>
<dbReference type="PANTHER" id="PTHR46082:SF6">
    <property type="entry name" value="AAA+ ATPASE DOMAIN-CONTAINING PROTEIN-RELATED"/>
    <property type="match status" value="1"/>
</dbReference>
<feature type="region of interest" description="Disordered" evidence="1">
    <location>
        <begin position="1"/>
        <end position="45"/>
    </location>
</feature>
<evidence type="ECO:0000313" key="3">
    <source>
        <dbReference type="EMBL" id="KAF4440431.1"/>
    </source>
</evidence>
<dbReference type="Gene3D" id="1.25.40.10">
    <property type="entry name" value="Tetratricopeptide repeat domain"/>
    <property type="match status" value="1"/>
</dbReference>
<name>A0A8H4NQG5_9HYPO</name>
<dbReference type="InterPro" id="IPR002182">
    <property type="entry name" value="NB-ARC"/>
</dbReference>
<dbReference type="EMBL" id="JAADJG010000658">
    <property type="protein sequence ID" value="KAF4440431.1"/>
    <property type="molecule type" value="Genomic_DNA"/>
</dbReference>
<evidence type="ECO:0000259" key="2">
    <source>
        <dbReference type="Pfam" id="PF00931"/>
    </source>
</evidence>
<dbReference type="InterPro" id="IPR027417">
    <property type="entry name" value="P-loop_NTPase"/>
</dbReference>
<dbReference type="InterPro" id="IPR053137">
    <property type="entry name" value="NLR-like"/>
</dbReference>
<gene>
    <name evidence="3" type="ORF">F53441_12274</name>
</gene>
<accession>A0A8H4NQG5</accession>
<dbReference type="SUPFAM" id="SSF52540">
    <property type="entry name" value="P-loop containing nucleoside triphosphate hydrolases"/>
    <property type="match status" value="1"/>
</dbReference>
<feature type="domain" description="NB-ARC" evidence="2">
    <location>
        <begin position="630"/>
        <end position="795"/>
    </location>
</feature>
<feature type="compositionally biased region" description="Basic and acidic residues" evidence="1">
    <location>
        <begin position="33"/>
        <end position="45"/>
    </location>
</feature>
<dbReference type="Pfam" id="PF00931">
    <property type="entry name" value="NB-ARC"/>
    <property type="match status" value="1"/>
</dbReference>
<dbReference type="SUPFAM" id="SSF48452">
    <property type="entry name" value="TPR-like"/>
    <property type="match status" value="1"/>
</dbReference>
<dbReference type="Pfam" id="PF13424">
    <property type="entry name" value="TPR_12"/>
    <property type="match status" value="1"/>
</dbReference>
<dbReference type="Gene3D" id="3.40.50.300">
    <property type="entry name" value="P-loop containing nucleotide triphosphate hydrolases"/>
    <property type="match status" value="1"/>
</dbReference>
<evidence type="ECO:0000256" key="1">
    <source>
        <dbReference type="SAM" id="MobiDB-lite"/>
    </source>
</evidence>
<reference evidence="3" key="1">
    <citation type="submission" date="2020-01" db="EMBL/GenBank/DDBJ databases">
        <title>Identification and distribution of gene clusters putatively required for synthesis of sphingolipid metabolism inhibitors in phylogenetically diverse species of the filamentous fungus Fusarium.</title>
        <authorList>
            <person name="Kim H.-S."/>
            <person name="Busman M."/>
            <person name="Brown D.W."/>
            <person name="Divon H."/>
            <person name="Uhlig S."/>
            <person name="Proctor R.H."/>
        </authorList>
    </citation>
    <scope>NUCLEOTIDE SEQUENCE</scope>
    <source>
        <strain evidence="3">NRRL 53441</strain>
    </source>
</reference>